<feature type="compositionally biased region" description="Low complexity" evidence="1">
    <location>
        <begin position="36"/>
        <end position="45"/>
    </location>
</feature>
<comment type="caution">
    <text evidence="4">The sequence shown here is derived from an EMBL/GenBank/DDBJ whole genome shotgun (WGS) entry which is preliminary data.</text>
</comment>
<keyword evidence="2" id="KW-0812">Transmembrane</keyword>
<feature type="compositionally biased region" description="Basic and acidic residues" evidence="1">
    <location>
        <begin position="25"/>
        <end position="34"/>
    </location>
</feature>
<gene>
    <name evidence="4" type="ORF">FNH21_13480</name>
</gene>
<keyword evidence="5" id="KW-1185">Reference proteome</keyword>
<proteinExistence type="predicted"/>
<dbReference type="OrthoDB" id="9812729at2"/>
<dbReference type="RefSeq" id="WP_152816572.1">
    <property type="nucleotide sequence ID" value="NZ_VJXX01000005.1"/>
</dbReference>
<feature type="region of interest" description="Disordered" evidence="1">
    <location>
        <begin position="1"/>
        <end position="45"/>
    </location>
</feature>
<evidence type="ECO:0000313" key="4">
    <source>
        <dbReference type="EMBL" id="MPY11713.1"/>
    </source>
</evidence>
<dbReference type="AlphaFoldDB" id="A0A7X1NS06"/>
<reference evidence="5" key="1">
    <citation type="submission" date="2019-07" db="EMBL/GenBank/DDBJ databases">
        <title>Arthrobacter KR32 sp. nov., isolated from mountain cheese made of cows milk.</title>
        <authorList>
            <person name="Flegler A."/>
        </authorList>
    </citation>
    <scope>NUCLEOTIDE SEQUENCE [LARGE SCALE GENOMIC DNA]</scope>
    <source>
        <strain evidence="5">KR32</strain>
    </source>
</reference>
<keyword evidence="2" id="KW-1133">Transmembrane helix</keyword>
<feature type="domain" description="DUF58" evidence="3">
    <location>
        <begin position="272"/>
        <end position="353"/>
    </location>
</feature>
<dbReference type="InterPro" id="IPR002881">
    <property type="entry name" value="DUF58"/>
</dbReference>
<feature type="compositionally biased region" description="Low complexity" evidence="1">
    <location>
        <begin position="13"/>
        <end position="24"/>
    </location>
</feature>
<organism evidence="4 5">
    <name type="scientific">Arthrobacter bussei</name>
    <dbReference type="NCBI Taxonomy" id="2594179"/>
    <lineage>
        <taxon>Bacteria</taxon>
        <taxon>Bacillati</taxon>
        <taxon>Actinomycetota</taxon>
        <taxon>Actinomycetes</taxon>
        <taxon>Micrococcales</taxon>
        <taxon>Micrococcaceae</taxon>
        <taxon>Arthrobacter</taxon>
    </lineage>
</organism>
<keyword evidence="2" id="KW-0472">Membrane</keyword>
<feature type="transmembrane region" description="Helical" evidence="2">
    <location>
        <begin position="76"/>
        <end position="99"/>
    </location>
</feature>
<feature type="transmembrane region" description="Helical" evidence="2">
    <location>
        <begin position="111"/>
        <end position="134"/>
    </location>
</feature>
<accession>A0A7X1NS06</accession>
<evidence type="ECO:0000313" key="5">
    <source>
        <dbReference type="Proteomes" id="UP000326464"/>
    </source>
</evidence>
<dbReference type="PANTHER" id="PTHR34351">
    <property type="entry name" value="SLR1927 PROTEIN-RELATED"/>
    <property type="match status" value="1"/>
</dbReference>
<sequence>MSSTTARRPRPPRAAADGTTPQRAAADRGKDRGARGRPAAGRGAVRVPAGRTTAGLVAASRVAALLRRARERIRHASAPVTDVVGPLGWLLLGLVALLATLGTALGWDEAVIAAVLGAVLLLLAVAFILGRSAYEVELDLARTRVAVGDRAVGGVTVANASDRTLLPAALELPVGASTALFHLPRLRPGQEHEDLFSIPTQRRAVIVVGPVRSVRQDPLGLLRRQVTWTDPTDLYVHPRTTPLTGSAAGFIKDLEGLPTRELSNADVSFHALREYVPGDDRRHIHWKTTARTNTLMVRQFEETRRSHLAVALSVTTAEYDGEAAFELAVSVAASIGLQALREQRNLSVLTQDGPLRSETGRALLDAVTRIEGRVLRATAVDLARTTADAVPNASVVFLVVGASVTPSQLRSAAASIPPGIRCLAIRCIDGAPAARASIGDLTVLTLGDLDDLALVLRKAAA</sequence>
<name>A0A7X1NS06_9MICC</name>
<dbReference type="EMBL" id="VJXX01000005">
    <property type="protein sequence ID" value="MPY11713.1"/>
    <property type="molecule type" value="Genomic_DNA"/>
</dbReference>
<dbReference type="Pfam" id="PF01882">
    <property type="entry name" value="DUF58"/>
    <property type="match status" value="1"/>
</dbReference>
<evidence type="ECO:0000256" key="1">
    <source>
        <dbReference type="SAM" id="MobiDB-lite"/>
    </source>
</evidence>
<dbReference type="Proteomes" id="UP000326464">
    <property type="component" value="Unassembled WGS sequence"/>
</dbReference>
<evidence type="ECO:0000256" key="2">
    <source>
        <dbReference type="SAM" id="Phobius"/>
    </source>
</evidence>
<protein>
    <submittedName>
        <fullName evidence="4">DUF58 domain-containing protein</fullName>
    </submittedName>
</protein>
<evidence type="ECO:0000259" key="3">
    <source>
        <dbReference type="Pfam" id="PF01882"/>
    </source>
</evidence>